<name>A0ACA9N3U0_9GLOM</name>
<reference evidence="1" key="1">
    <citation type="submission" date="2021-06" db="EMBL/GenBank/DDBJ databases">
        <authorList>
            <person name="Kallberg Y."/>
            <person name="Tangrot J."/>
            <person name="Rosling A."/>
        </authorList>
    </citation>
    <scope>NUCLEOTIDE SEQUENCE</scope>
    <source>
        <strain evidence="1">CL356</strain>
    </source>
</reference>
<dbReference type="Proteomes" id="UP000789525">
    <property type="component" value="Unassembled WGS sequence"/>
</dbReference>
<comment type="caution">
    <text evidence="1">The sequence shown here is derived from an EMBL/GenBank/DDBJ whole genome shotgun (WGS) entry which is preliminary data.</text>
</comment>
<accession>A0ACA9N3U0</accession>
<evidence type="ECO:0000313" key="2">
    <source>
        <dbReference type="Proteomes" id="UP000789525"/>
    </source>
</evidence>
<feature type="non-terminal residue" evidence="1">
    <location>
        <position position="147"/>
    </location>
</feature>
<proteinExistence type="predicted"/>
<gene>
    <name evidence="1" type="ORF">ACOLOM_LOCUS7631</name>
</gene>
<evidence type="ECO:0000313" key="1">
    <source>
        <dbReference type="EMBL" id="CAG8631129.1"/>
    </source>
</evidence>
<protein>
    <submittedName>
        <fullName evidence="1">14558_t:CDS:1</fullName>
    </submittedName>
</protein>
<sequence>MDYPSVMAISWGDGDPRKDPISVVFLEKDGRLRDHAKFDNLKDKDLENEFLGLIKQRNPSVLVIGGFSPATHRLVEIIRPLVYDPDWVKAQTEKGHPPSESVGFDNRDSKNPLHVKFVQDAVARIFQHSKRAAEEFGTLSLTSRYCI</sequence>
<organism evidence="1 2">
    <name type="scientific">Acaulospora colombiana</name>
    <dbReference type="NCBI Taxonomy" id="27376"/>
    <lineage>
        <taxon>Eukaryota</taxon>
        <taxon>Fungi</taxon>
        <taxon>Fungi incertae sedis</taxon>
        <taxon>Mucoromycota</taxon>
        <taxon>Glomeromycotina</taxon>
        <taxon>Glomeromycetes</taxon>
        <taxon>Diversisporales</taxon>
        <taxon>Acaulosporaceae</taxon>
        <taxon>Acaulospora</taxon>
    </lineage>
</organism>
<keyword evidence="2" id="KW-1185">Reference proteome</keyword>
<dbReference type="EMBL" id="CAJVPT010018101">
    <property type="protein sequence ID" value="CAG8631129.1"/>
    <property type="molecule type" value="Genomic_DNA"/>
</dbReference>